<protein>
    <recommendedName>
        <fullName evidence="1">Glycosyl hydrolase family 92 N-terminal domain-containing protein</fullName>
    </recommendedName>
</protein>
<comment type="caution">
    <text evidence="2">The sequence shown here is derived from an EMBL/GenBank/DDBJ whole genome shotgun (WGS) entry which is preliminary data.</text>
</comment>
<dbReference type="EMBL" id="JBHUFV010000058">
    <property type="protein sequence ID" value="MFD1937329.1"/>
    <property type="molecule type" value="Genomic_DNA"/>
</dbReference>
<reference evidence="3" key="1">
    <citation type="journal article" date="2019" name="Int. J. Syst. Evol. Microbiol.">
        <title>The Global Catalogue of Microorganisms (GCM) 10K type strain sequencing project: providing services to taxonomists for standard genome sequencing and annotation.</title>
        <authorList>
            <consortium name="The Broad Institute Genomics Platform"/>
            <consortium name="The Broad Institute Genome Sequencing Center for Infectious Disease"/>
            <person name="Wu L."/>
            <person name="Ma J."/>
        </authorList>
    </citation>
    <scope>NUCLEOTIDE SEQUENCE [LARGE SCALE GENOMIC DNA]</scope>
    <source>
        <strain evidence="3">ICMP 6774ER</strain>
    </source>
</reference>
<proteinExistence type="predicted"/>
<name>A0ABW4T7V0_9ACTN</name>
<dbReference type="InterPro" id="IPR014718">
    <property type="entry name" value="GH-type_carb-bd"/>
</dbReference>
<accession>A0ABW4T7V0</accession>
<evidence type="ECO:0000259" key="1">
    <source>
        <dbReference type="Pfam" id="PF17678"/>
    </source>
</evidence>
<dbReference type="InterPro" id="IPR041371">
    <property type="entry name" value="GH92_N"/>
</dbReference>
<sequence length="45" mass="4927">MDGHQYYYSVDLLNGIRTEIAPADHSAVLRFTFPDGQSTARGGKA</sequence>
<dbReference type="Pfam" id="PF17678">
    <property type="entry name" value="Glyco_hydro_92N"/>
    <property type="match status" value="1"/>
</dbReference>
<gene>
    <name evidence="2" type="ORF">ACFSKW_38255</name>
</gene>
<evidence type="ECO:0000313" key="2">
    <source>
        <dbReference type="EMBL" id="MFD1937329.1"/>
    </source>
</evidence>
<organism evidence="2 3">
    <name type="scientific">Nonomuraea mangrovi</name>
    <dbReference type="NCBI Taxonomy" id="2316207"/>
    <lineage>
        <taxon>Bacteria</taxon>
        <taxon>Bacillati</taxon>
        <taxon>Actinomycetota</taxon>
        <taxon>Actinomycetes</taxon>
        <taxon>Streptosporangiales</taxon>
        <taxon>Streptosporangiaceae</taxon>
        <taxon>Nonomuraea</taxon>
    </lineage>
</organism>
<evidence type="ECO:0000313" key="3">
    <source>
        <dbReference type="Proteomes" id="UP001597368"/>
    </source>
</evidence>
<dbReference type="RefSeq" id="WP_379578406.1">
    <property type="nucleotide sequence ID" value="NZ_JBHUFV010000058.1"/>
</dbReference>
<keyword evidence="3" id="KW-1185">Reference proteome</keyword>
<feature type="domain" description="Glycosyl hydrolase family 92 N-terminal" evidence="1">
    <location>
        <begin position="5"/>
        <end position="38"/>
    </location>
</feature>
<dbReference type="Gene3D" id="2.70.98.10">
    <property type="match status" value="1"/>
</dbReference>
<dbReference type="Proteomes" id="UP001597368">
    <property type="component" value="Unassembled WGS sequence"/>
</dbReference>